<evidence type="ECO:0000256" key="6">
    <source>
        <dbReference type="SAM" id="MobiDB-lite"/>
    </source>
</evidence>
<feature type="domain" description="PAC" evidence="8">
    <location>
        <begin position="93"/>
        <end position="152"/>
    </location>
</feature>
<reference evidence="9" key="1">
    <citation type="submission" date="2022-11" db="EMBL/GenBank/DDBJ databases">
        <title>Isolation and characterization of PLA-degrading bacterium Massilia sp. from Antarctic soil.</title>
        <authorList>
            <person name="Sato K."/>
            <person name="Gomez-Fuentes C."/>
            <person name="Ahmad S.A."/>
            <person name="Zulkharnain A."/>
        </authorList>
    </citation>
    <scope>NUCLEOTIDE SEQUENCE</scope>
    <source>
        <strain evidence="9">N-3</strain>
    </source>
</reference>
<dbReference type="InterPro" id="IPR013656">
    <property type="entry name" value="PAS_4"/>
</dbReference>
<protein>
    <recommendedName>
        <fullName evidence="2">histidine kinase</fullName>
        <ecNumber evidence="2">2.7.13.3</ecNumber>
    </recommendedName>
</protein>
<dbReference type="Pfam" id="PF08447">
    <property type="entry name" value="PAS_3"/>
    <property type="match status" value="1"/>
</dbReference>
<dbReference type="PROSITE" id="PS50112">
    <property type="entry name" value="PAS"/>
    <property type="match status" value="1"/>
</dbReference>
<dbReference type="PROSITE" id="PS50113">
    <property type="entry name" value="PAC"/>
    <property type="match status" value="2"/>
</dbReference>
<sequence>MSPTAATGAGATSHAYPEVRFRELFEQAPVSLQILDPQGYTMRVSRAWEALWQIHEGSALKRHVMSRDYNLLLDPQLVATGVAACLARAMAGESVEIPAIHYDTAALGTSGRARWVTARAHPIKDPQGKVVGVMLMHEDITERVLAEKALREREERFRTLAMATSQIVWSSSANGEILEDSPSWRAFTGQRYEEWRGDGWLDAVHPDDRARTCQTWDACIAGRAVYETEYRLRRADGSYRWTAVKGIPLLAPDGSVREWVGANRDIHDSVTQQEGLLQRLDSERRQSALLAKVAGAARTLHTALSSEDIADALAQEVRAILGAAEVEVALDGGTRDPSAAGDAACDSLALPLLDRREGASVASGLPARPAASTRRTKPSSRSWPRSPPPVSPTRGCIAACASRTGARTSSSRCWPTSCAIRWR</sequence>
<keyword evidence="10" id="KW-1185">Reference proteome</keyword>
<evidence type="ECO:0000313" key="10">
    <source>
        <dbReference type="Proteomes" id="UP001163336"/>
    </source>
</evidence>
<proteinExistence type="predicted"/>
<organism evidence="9 10">
    <name type="scientific">Massilia varians</name>
    <dbReference type="NCBI Taxonomy" id="457921"/>
    <lineage>
        <taxon>Bacteria</taxon>
        <taxon>Pseudomonadati</taxon>
        <taxon>Pseudomonadota</taxon>
        <taxon>Betaproteobacteria</taxon>
        <taxon>Burkholderiales</taxon>
        <taxon>Oxalobacteraceae</taxon>
        <taxon>Telluria group</taxon>
        <taxon>Massilia</taxon>
    </lineage>
</organism>
<keyword evidence="5" id="KW-0418">Kinase</keyword>
<accession>A0ABN6T7S5</accession>
<dbReference type="InterPro" id="IPR013655">
    <property type="entry name" value="PAS_fold_3"/>
</dbReference>
<dbReference type="InterPro" id="IPR000700">
    <property type="entry name" value="PAS-assoc_C"/>
</dbReference>
<evidence type="ECO:0000256" key="2">
    <source>
        <dbReference type="ARBA" id="ARBA00012438"/>
    </source>
</evidence>
<feature type="domain" description="PAC" evidence="8">
    <location>
        <begin position="226"/>
        <end position="278"/>
    </location>
</feature>
<evidence type="ECO:0000256" key="5">
    <source>
        <dbReference type="ARBA" id="ARBA00022777"/>
    </source>
</evidence>
<dbReference type="InterPro" id="IPR035965">
    <property type="entry name" value="PAS-like_dom_sf"/>
</dbReference>
<evidence type="ECO:0000259" key="7">
    <source>
        <dbReference type="PROSITE" id="PS50112"/>
    </source>
</evidence>
<evidence type="ECO:0000256" key="1">
    <source>
        <dbReference type="ARBA" id="ARBA00000085"/>
    </source>
</evidence>
<evidence type="ECO:0000313" key="9">
    <source>
        <dbReference type="EMBL" id="BDT57706.1"/>
    </source>
</evidence>
<dbReference type="PANTHER" id="PTHR43304">
    <property type="entry name" value="PHYTOCHROME-LIKE PROTEIN CPH1"/>
    <property type="match status" value="1"/>
</dbReference>
<evidence type="ECO:0000259" key="8">
    <source>
        <dbReference type="PROSITE" id="PS50113"/>
    </source>
</evidence>
<dbReference type="SUPFAM" id="SSF55785">
    <property type="entry name" value="PYP-like sensor domain (PAS domain)"/>
    <property type="match status" value="2"/>
</dbReference>
<keyword evidence="3" id="KW-0597">Phosphoprotein</keyword>
<dbReference type="InterPro" id="IPR000014">
    <property type="entry name" value="PAS"/>
</dbReference>
<dbReference type="PANTHER" id="PTHR43304:SF1">
    <property type="entry name" value="PAC DOMAIN-CONTAINING PROTEIN"/>
    <property type="match status" value="1"/>
</dbReference>
<dbReference type="InterPro" id="IPR001610">
    <property type="entry name" value="PAC"/>
</dbReference>
<evidence type="ECO:0000256" key="4">
    <source>
        <dbReference type="ARBA" id="ARBA00022679"/>
    </source>
</evidence>
<dbReference type="Pfam" id="PF08448">
    <property type="entry name" value="PAS_4"/>
    <property type="match status" value="1"/>
</dbReference>
<gene>
    <name evidence="9" type="ORF">MasN3_12000</name>
</gene>
<evidence type="ECO:0000256" key="3">
    <source>
        <dbReference type="ARBA" id="ARBA00022553"/>
    </source>
</evidence>
<dbReference type="CDD" id="cd00130">
    <property type="entry name" value="PAS"/>
    <property type="match status" value="1"/>
</dbReference>
<dbReference type="Gene3D" id="3.30.450.20">
    <property type="entry name" value="PAS domain"/>
    <property type="match status" value="2"/>
</dbReference>
<dbReference type="NCBIfam" id="TIGR00229">
    <property type="entry name" value="sensory_box"/>
    <property type="match status" value="2"/>
</dbReference>
<dbReference type="EC" id="2.7.13.3" evidence="2"/>
<dbReference type="SMART" id="SM00086">
    <property type="entry name" value="PAC"/>
    <property type="match status" value="2"/>
</dbReference>
<dbReference type="InterPro" id="IPR052162">
    <property type="entry name" value="Sensor_kinase/Photoreceptor"/>
</dbReference>
<feature type="domain" description="PAS" evidence="7">
    <location>
        <begin position="153"/>
        <end position="223"/>
    </location>
</feature>
<dbReference type="SMART" id="SM00091">
    <property type="entry name" value="PAS"/>
    <property type="match status" value="2"/>
</dbReference>
<dbReference type="RefSeq" id="WP_281913041.1">
    <property type="nucleotide sequence ID" value="NZ_AP026966.1"/>
</dbReference>
<feature type="region of interest" description="Disordered" evidence="6">
    <location>
        <begin position="360"/>
        <end position="395"/>
    </location>
</feature>
<dbReference type="Proteomes" id="UP001163336">
    <property type="component" value="Chromosome"/>
</dbReference>
<keyword evidence="4" id="KW-0808">Transferase</keyword>
<comment type="catalytic activity">
    <reaction evidence="1">
        <text>ATP + protein L-histidine = ADP + protein N-phospho-L-histidine.</text>
        <dbReference type="EC" id="2.7.13.3"/>
    </reaction>
</comment>
<name>A0ABN6T7S5_9BURK</name>
<dbReference type="EMBL" id="AP026966">
    <property type="protein sequence ID" value="BDT57706.1"/>
    <property type="molecule type" value="Genomic_DNA"/>
</dbReference>